<dbReference type="Pfam" id="PF01541">
    <property type="entry name" value="GIY-YIG"/>
    <property type="match status" value="1"/>
</dbReference>
<name>A0A8A2Z011_9AGAM</name>
<feature type="transmembrane region" description="Helical" evidence="2">
    <location>
        <begin position="7"/>
        <end position="28"/>
    </location>
</feature>
<proteinExistence type="predicted"/>
<evidence type="ECO:0000256" key="1">
    <source>
        <dbReference type="ARBA" id="ARBA00010045"/>
    </source>
</evidence>
<dbReference type="InterPro" id="IPR006350">
    <property type="entry name" value="Intron_endoG1"/>
</dbReference>
<feature type="transmembrane region" description="Helical" evidence="2">
    <location>
        <begin position="73"/>
        <end position="92"/>
    </location>
</feature>
<dbReference type="GO" id="GO:0003677">
    <property type="term" value="F:DNA binding"/>
    <property type="evidence" value="ECO:0007669"/>
    <property type="project" value="InterPro"/>
</dbReference>
<sequence>MIFKKKIFIMILSLLIIPLIGVLMLIPLGSSSSTYSGSILGSVFSSGTTVNSNTSSSNSKYSDVNSKELMKKIALFVSLLNLLVSIYMWFQFDNNSANYQFVYEFNSLNFCHFHVGIDGISLYFVVRPLTVNTNLELSRFMLLFLNFLFIFYITLPASRLTGILSTCWKYARNIKILLRKNFTTKIEPVPLRTVTELALRKPNNLPAVEMTRGPEHVIKVLKDVKYKNLRGKVLFTHVQFIMPSQNYNLALKILVTKCNHNYVEKQTALLSSWLLIREKSLRQCAKGRISDSFIGTGDPLNLETGINTEAQSEKIINFLPLESSRKIFTLDGFAYFSQPLGLKGKGWCKNIKLLANKTPKGDGVIVVPSVIRREGSQETVISNFRAGEGNTLHSIWKRSKTNGYNPYDSIHLNTKNTRVRNYATSPVVPVKFYTNADTQKLLIIKENAGKSGVYRWVNQVNGKTYIGSSVNLSTRFRQYYNIKYLLQYKMPIYKALLKHGHSNFSLEVLEYCEQAQCMEREQYSIDLLKPDYNILQTAGSLLGFKHSKESLSKISRALTGEKNPMYGKIGENSPLYGRKLSEQTRDKLSIAFKGENNPRFGKKKPEGSGSPSIKIKVLDILTGVSTIYTSMSEAAKALNCPSSSISGYFFRKRQTPFKKRFLLEKL</sequence>
<evidence type="ECO:0000259" key="3">
    <source>
        <dbReference type="PROSITE" id="PS50164"/>
    </source>
</evidence>
<feature type="domain" description="GIY-YIG" evidence="3">
    <location>
        <begin position="449"/>
        <end position="534"/>
    </location>
</feature>
<accession>A0A8A2Z011</accession>
<keyword evidence="4" id="KW-0496">Mitochondrion</keyword>
<dbReference type="SUPFAM" id="SSF82771">
    <property type="entry name" value="GIY-YIG endonuclease"/>
    <property type="match status" value="1"/>
</dbReference>
<evidence type="ECO:0000313" key="4">
    <source>
        <dbReference type="EMBL" id="QSX43106.1"/>
    </source>
</evidence>
<organism evidence="4">
    <name type="scientific">Auricularia heimuer</name>
    <dbReference type="NCBI Taxonomy" id="1579977"/>
    <lineage>
        <taxon>Eukaryota</taxon>
        <taxon>Fungi</taxon>
        <taxon>Dikarya</taxon>
        <taxon>Basidiomycota</taxon>
        <taxon>Agaricomycotina</taxon>
        <taxon>Agaricomycetes</taxon>
        <taxon>Auriculariales</taxon>
        <taxon>Auriculariaceae</taxon>
        <taxon>Auricularia</taxon>
    </lineage>
</organism>
<dbReference type="RefSeq" id="YP_010233341.1">
    <property type="nucleotide sequence ID" value="NC_059749.1"/>
</dbReference>
<dbReference type="SUPFAM" id="SSF64496">
    <property type="entry name" value="DNA-binding domain of intron-encoded endonucleases"/>
    <property type="match status" value="1"/>
</dbReference>
<dbReference type="InterPro" id="IPR000305">
    <property type="entry name" value="GIY-YIG_endonuc"/>
</dbReference>
<dbReference type="Gene3D" id="3.40.1440.10">
    <property type="entry name" value="GIY-YIG endonuclease"/>
    <property type="match status" value="1"/>
</dbReference>
<dbReference type="InterPro" id="IPR003611">
    <property type="entry name" value="NUMOD3"/>
</dbReference>
<dbReference type="Pfam" id="PF07460">
    <property type="entry name" value="NUMOD3"/>
    <property type="match status" value="2"/>
</dbReference>
<comment type="similarity">
    <text evidence="1">To endonucleases of group I introns of fungi and phage.</text>
</comment>
<dbReference type="PROSITE" id="PS50164">
    <property type="entry name" value="GIY_YIG"/>
    <property type="match status" value="1"/>
</dbReference>
<gene>
    <name evidence="4" type="primary">nad4</name>
</gene>
<protein>
    <submittedName>
        <fullName evidence="4">NADH dehydrogenase subunit 4</fullName>
    </submittedName>
</protein>
<dbReference type="SMART" id="SM00465">
    <property type="entry name" value="GIYc"/>
    <property type="match status" value="1"/>
</dbReference>
<keyword evidence="2" id="KW-1133">Transmembrane helix</keyword>
<dbReference type="GO" id="GO:0004519">
    <property type="term" value="F:endonuclease activity"/>
    <property type="evidence" value="ECO:0007669"/>
    <property type="project" value="InterPro"/>
</dbReference>
<geneLocation type="mitochondrion" evidence="4"/>
<dbReference type="AlphaFoldDB" id="A0A8A2Z011"/>
<dbReference type="SMART" id="SM00496">
    <property type="entry name" value="IENR2"/>
    <property type="match status" value="2"/>
</dbReference>
<dbReference type="EMBL" id="MW542136">
    <property type="protein sequence ID" value="QSX43106.1"/>
    <property type="molecule type" value="Genomic_DNA"/>
</dbReference>
<dbReference type="InterPro" id="IPR035901">
    <property type="entry name" value="GIY-YIG_endonuc_sf"/>
</dbReference>
<keyword evidence="2" id="KW-0812">Transmembrane</keyword>
<evidence type="ECO:0000256" key="2">
    <source>
        <dbReference type="SAM" id="Phobius"/>
    </source>
</evidence>
<feature type="transmembrane region" description="Helical" evidence="2">
    <location>
        <begin position="137"/>
        <end position="155"/>
    </location>
</feature>
<dbReference type="CDD" id="cd10445">
    <property type="entry name" value="GIY-YIG_bI1_like"/>
    <property type="match status" value="1"/>
</dbReference>
<dbReference type="NCBIfam" id="TIGR01453">
    <property type="entry name" value="grpIintron_endo"/>
    <property type="match status" value="1"/>
</dbReference>
<reference evidence="4" key="1">
    <citation type="submission" date="2021-01" db="EMBL/GenBank/DDBJ databases">
        <title>Complete mitochondrial genome of Auricularia heimuer fungus.</title>
        <authorList>
            <person name="Wang S."/>
        </authorList>
    </citation>
    <scope>NUCLEOTIDE SEQUENCE</scope>
    <source>
        <tissue evidence="4">Mycelium</tissue>
    </source>
</reference>
<dbReference type="GeneID" id="69226579"/>
<keyword evidence="2" id="KW-0472">Membrane</keyword>